<dbReference type="PANTHER" id="PTHR47212:SF4">
    <property type="entry name" value="ADHESIN-LIKE PROTEIN, PUTATIVE (DUF3741)-RELATED"/>
    <property type="match status" value="1"/>
</dbReference>
<accession>A0AAW2JUR0</accession>
<feature type="domain" description="DUF4378" evidence="3">
    <location>
        <begin position="599"/>
        <end position="744"/>
    </location>
</feature>
<gene>
    <name evidence="4" type="ORF">Sradi_6817300</name>
</gene>
<evidence type="ECO:0000256" key="1">
    <source>
        <dbReference type="SAM" id="MobiDB-lite"/>
    </source>
</evidence>
<evidence type="ECO:0000259" key="3">
    <source>
        <dbReference type="Pfam" id="PF14309"/>
    </source>
</evidence>
<feature type="domain" description="DUF3741" evidence="2">
    <location>
        <begin position="116"/>
        <end position="159"/>
    </location>
</feature>
<name>A0AAW2JUR0_SESRA</name>
<dbReference type="PANTHER" id="PTHR47212">
    <property type="entry name" value="ADHESIN-LIKE PROTEIN, PUTATIVE (DUF3741)-RELATED"/>
    <property type="match status" value="1"/>
</dbReference>
<dbReference type="InterPro" id="IPR022212">
    <property type="entry name" value="DUF3741"/>
</dbReference>
<protein>
    <recommendedName>
        <fullName evidence="5">DUF4378 domain-containing protein</fullName>
    </recommendedName>
</protein>
<reference evidence="4" key="1">
    <citation type="submission" date="2020-06" db="EMBL/GenBank/DDBJ databases">
        <authorList>
            <person name="Li T."/>
            <person name="Hu X."/>
            <person name="Zhang T."/>
            <person name="Song X."/>
            <person name="Zhang H."/>
            <person name="Dai N."/>
            <person name="Sheng W."/>
            <person name="Hou X."/>
            <person name="Wei L."/>
        </authorList>
    </citation>
    <scope>NUCLEOTIDE SEQUENCE</scope>
    <source>
        <strain evidence="4">G02</strain>
        <tissue evidence="4">Leaf</tissue>
    </source>
</reference>
<dbReference type="Pfam" id="PF12552">
    <property type="entry name" value="DUF3741"/>
    <property type="match status" value="1"/>
</dbReference>
<evidence type="ECO:0000259" key="2">
    <source>
        <dbReference type="Pfam" id="PF12552"/>
    </source>
</evidence>
<sequence length="753" mass="85992">MAKTSARIQEMRERSDQFSCVWGLFSMLDSRPGRSSRKLISNGRPVYKQIIDYSRTLDRFASFDEECRKIQDEAELASTIRLSESFRRSLSLGKHSQADDETNMQQGQMSAKAFVDQTFTDRKRIHNEGSRNKSKPFSDALEILSTNKDLFMELLPEPNKNSQPSQTEGKDCSEQPGSIQTEFLEKIDYQSQSSSRKSFTAQPTDKIVILKPAPQNEKYCENVACSCSPRPCCQKSSSRLSGGKPASFSIREIKEKLKHTFGGTRKEPNLFSVDSTSPRLSHNCICLGLSSPLNSVKTNQNQSDNACTTDTMRRKVDFPSAGFCNEHEVDVVLEAKKSKRAPETILSPTGYHGWPLSPVRDRRHCSGSAQMRLSPSRTNTDVASCHDYEECNDKVEILGKNRSSSLISTTDENSDTTIISAADNVKANGRRMFSSMHVLLCLYQPATLSVLACFYRRPKDGRNEQHLALTTAKRNKQQLRYQQRAKKNDTMHSMLNSFPENERFTNTVPDYPSTPTSIYQLDRPENVKHQEEHRSPVSVLEQFFTEDANSPSSIMLQTARQPLKPRRLDFEECSFQTSLQELPISTANTSFIEQDHVSRYVHFVLQASCLTWDQLSEIQPLSEELLNPSLYEEIDFHPSNAHFDPKLLFDHINEVLIQIHRFLLCFPPLLSFLKPRITSMPLEEVVLDQIMKEAEFYLLPWTEETTLDELIGKDIADSRTWLDVRIETEHIMIHISEEVMEELILDTLLEFKT</sequence>
<evidence type="ECO:0000313" key="4">
    <source>
        <dbReference type="EMBL" id="KAL0297652.1"/>
    </source>
</evidence>
<comment type="caution">
    <text evidence="4">The sequence shown here is derived from an EMBL/GenBank/DDBJ whole genome shotgun (WGS) entry which is preliminary data.</text>
</comment>
<proteinExistence type="predicted"/>
<evidence type="ECO:0008006" key="5">
    <source>
        <dbReference type="Google" id="ProtNLM"/>
    </source>
</evidence>
<dbReference type="InterPro" id="IPR025486">
    <property type="entry name" value="DUF4378"/>
</dbReference>
<organism evidence="4">
    <name type="scientific">Sesamum radiatum</name>
    <name type="common">Black benniseed</name>
    <dbReference type="NCBI Taxonomy" id="300843"/>
    <lineage>
        <taxon>Eukaryota</taxon>
        <taxon>Viridiplantae</taxon>
        <taxon>Streptophyta</taxon>
        <taxon>Embryophyta</taxon>
        <taxon>Tracheophyta</taxon>
        <taxon>Spermatophyta</taxon>
        <taxon>Magnoliopsida</taxon>
        <taxon>eudicotyledons</taxon>
        <taxon>Gunneridae</taxon>
        <taxon>Pentapetalae</taxon>
        <taxon>asterids</taxon>
        <taxon>lamiids</taxon>
        <taxon>Lamiales</taxon>
        <taxon>Pedaliaceae</taxon>
        <taxon>Sesamum</taxon>
    </lineage>
</organism>
<dbReference type="Pfam" id="PF14309">
    <property type="entry name" value="DUF4378"/>
    <property type="match status" value="1"/>
</dbReference>
<dbReference type="EMBL" id="JACGWJ010000032">
    <property type="protein sequence ID" value="KAL0297652.1"/>
    <property type="molecule type" value="Genomic_DNA"/>
</dbReference>
<reference evidence="4" key="2">
    <citation type="journal article" date="2024" name="Plant">
        <title>Genomic evolution and insights into agronomic trait innovations of Sesamum species.</title>
        <authorList>
            <person name="Miao H."/>
            <person name="Wang L."/>
            <person name="Qu L."/>
            <person name="Liu H."/>
            <person name="Sun Y."/>
            <person name="Le M."/>
            <person name="Wang Q."/>
            <person name="Wei S."/>
            <person name="Zheng Y."/>
            <person name="Lin W."/>
            <person name="Duan Y."/>
            <person name="Cao H."/>
            <person name="Xiong S."/>
            <person name="Wang X."/>
            <person name="Wei L."/>
            <person name="Li C."/>
            <person name="Ma Q."/>
            <person name="Ju M."/>
            <person name="Zhao R."/>
            <person name="Li G."/>
            <person name="Mu C."/>
            <person name="Tian Q."/>
            <person name="Mei H."/>
            <person name="Zhang T."/>
            <person name="Gao T."/>
            <person name="Zhang H."/>
        </authorList>
    </citation>
    <scope>NUCLEOTIDE SEQUENCE</scope>
    <source>
        <strain evidence="4">G02</strain>
    </source>
</reference>
<feature type="region of interest" description="Disordered" evidence="1">
    <location>
        <begin position="155"/>
        <end position="176"/>
    </location>
</feature>
<dbReference type="AlphaFoldDB" id="A0AAW2JUR0"/>